<evidence type="ECO:0000313" key="2">
    <source>
        <dbReference type="EMBL" id="KAH1180496.1"/>
    </source>
</evidence>
<organism evidence="2 3">
    <name type="scientific">Mauremys mutica</name>
    <name type="common">yellowpond turtle</name>
    <dbReference type="NCBI Taxonomy" id="74926"/>
    <lineage>
        <taxon>Eukaryota</taxon>
        <taxon>Metazoa</taxon>
        <taxon>Chordata</taxon>
        <taxon>Craniata</taxon>
        <taxon>Vertebrata</taxon>
        <taxon>Euteleostomi</taxon>
        <taxon>Archelosauria</taxon>
        <taxon>Testudinata</taxon>
        <taxon>Testudines</taxon>
        <taxon>Cryptodira</taxon>
        <taxon>Durocryptodira</taxon>
        <taxon>Testudinoidea</taxon>
        <taxon>Geoemydidae</taxon>
        <taxon>Geoemydinae</taxon>
        <taxon>Mauremys</taxon>
    </lineage>
</organism>
<gene>
    <name evidence="2" type="ORF">KIL84_009332</name>
</gene>
<proteinExistence type="predicted"/>
<dbReference type="Proteomes" id="UP000827986">
    <property type="component" value="Unassembled WGS sequence"/>
</dbReference>
<dbReference type="EMBL" id="JAHDVG010000470">
    <property type="protein sequence ID" value="KAH1180496.1"/>
    <property type="molecule type" value="Genomic_DNA"/>
</dbReference>
<feature type="compositionally biased region" description="Pro residues" evidence="1">
    <location>
        <begin position="57"/>
        <end position="67"/>
    </location>
</feature>
<sequence length="132" mass="14538">MNGAEISAIPSMILFSLQSDVNYRSVNKYIQVANGNPHAPNTANHRTRARLPWQSPQEPPNSPPPFTPAWASVPSEEQGSLRTSQHLRQPGPELMPSEVNKSFQSRPLEGCCWVTRLSSPSLKAEHALAQEA</sequence>
<accession>A0A9D4B4S4</accession>
<feature type="compositionally biased region" description="Polar residues" evidence="1">
    <location>
        <begin position="75"/>
        <end position="87"/>
    </location>
</feature>
<reference evidence="2" key="1">
    <citation type="submission" date="2021-09" db="EMBL/GenBank/DDBJ databases">
        <title>The genome of Mauremys mutica provides insights into the evolution of semi-aquatic lifestyle.</title>
        <authorList>
            <person name="Gong S."/>
            <person name="Gao Y."/>
        </authorList>
    </citation>
    <scope>NUCLEOTIDE SEQUENCE</scope>
    <source>
        <strain evidence="2">MM-2020</strain>
        <tissue evidence="2">Muscle</tissue>
    </source>
</reference>
<dbReference type="AlphaFoldDB" id="A0A9D4B4S4"/>
<name>A0A9D4B4S4_9SAUR</name>
<feature type="region of interest" description="Disordered" evidence="1">
    <location>
        <begin position="34"/>
        <end position="104"/>
    </location>
</feature>
<keyword evidence="3" id="KW-1185">Reference proteome</keyword>
<evidence type="ECO:0000313" key="3">
    <source>
        <dbReference type="Proteomes" id="UP000827986"/>
    </source>
</evidence>
<comment type="caution">
    <text evidence="2">The sequence shown here is derived from an EMBL/GenBank/DDBJ whole genome shotgun (WGS) entry which is preliminary data.</text>
</comment>
<evidence type="ECO:0000256" key="1">
    <source>
        <dbReference type="SAM" id="MobiDB-lite"/>
    </source>
</evidence>
<protein>
    <submittedName>
        <fullName evidence="2">Uncharacterized protein</fullName>
    </submittedName>
</protein>